<comment type="similarity">
    <text evidence="2">Belongs to the SKN1/KRE6 family.</text>
</comment>
<dbReference type="InterPro" id="IPR005629">
    <property type="entry name" value="Skn1/Kre6/Sbg1"/>
</dbReference>
<dbReference type="InterPro" id="IPR013320">
    <property type="entry name" value="ConA-like_dom_sf"/>
</dbReference>
<dbReference type="InterPro" id="IPR000757">
    <property type="entry name" value="Beta-glucanase-like"/>
</dbReference>
<keyword evidence="4" id="KW-0735">Signal-anchor</keyword>
<evidence type="ECO:0000256" key="3">
    <source>
        <dbReference type="ARBA" id="ARBA00022692"/>
    </source>
</evidence>
<dbReference type="STRING" id="1460663.A0A177CE53"/>
<dbReference type="AlphaFoldDB" id="A0A177CE53"/>
<dbReference type="CDD" id="cd02180">
    <property type="entry name" value="GH16_fungal_KRE6_glucanase"/>
    <property type="match status" value="1"/>
</dbReference>
<feature type="transmembrane region" description="Helical" evidence="10">
    <location>
        <begin position="191"/>
        <end position="214"/>
    </location>
</feature>
<dbReference type="FunCoup" id="A0A177CE53">
    <property type="interactions" value="153"/>
</dbReference>
<evidence type="ECO:0000256" key="1">
    <source>
        <dbReference type="ARBA" id="ARBA00004606"/>
    </source>
</evidence>
<feature type="domain" description="GH16" evidence="11">
    <location>
        <begin position="167"/>
        <end position="612"/>
    </location>
</feature>
<evidence type="ECO:0000313" key="13">
    <source>
        <dbReference type="Proteomes" id="UP000077069"/>
    </source>
</evidence>
<sequence length="663" mass="73451">MASPLSPRDNPHIRLNSGTADILDEPSAQRPSTARQNSARSLTQPIRPGTAPGPASPGLRSPSVPSLYKNETVAASAEHLLPPKKSRTRPFRDESPAAPMSRRTSWDTDSVASRDSRYSPFASPFDDSRAPSRAGSEEDLNTQTVSEKFNITPSAGLLLFPEDVEKDDWLHNPDPNEKNERDCDVFTKRGIVNVGALVVLTLGLLVLFIGYPILTFVHNITAPEKTPCTNNPLCILGKENEPLLQNIRKDLIDKDTPESAKTRKSANGKTQKLVFSDEFNDEGRTFYDGDDPYFQAVDIWYGATQDLEWYEPDAVSTSNGTLNLEFANYANHGLNYRSGMVQSWNKLCYKGGHLEASISLAGSGEVSGFWPGFWTMGNLARPGYLGTTEGLWPYSYHDECDVGITPNQSSYDGLSYLPGMRLPACTCAGEDHPNPGKSRSAPEIDALEGSVVFLGPGQTNPVGSVSQSLQIAPFDIWYQPNYDFVEVYDQRITEMNAYKGGPFQEAFSGLSNLNNDWYNGKAYQKYAFEYTTGDDGFITWYVGDSPTWSLQAASIGPNGNIGQRKIPEEPMSIIANLGMSHSFAAINLEELAKFLPATMRIDYIRIYQDPDDDTQALTCDPKDYPTTEYIRKHPEPYANPNLTDWKGTKYDWPKNSFMNGCKS</sequence>
<dbReference type="GeneID" id="28758056"/>
<dbReference type="RefSeq" id="XP_018035375.1">
    <property type="nucleotide sequence ID" value="XM_018174570.1"/>
</dbReference>
<dbReference type="PANTHER" id="PTHR31361">
    <property type="entry name" value="BETA-GLUCAN SYNTHESIS-ASSOCIATED PROTEIN KRE6-RELATED"/>
    <property type="match status" value="1"/>
</dbReference>
<keyword evidence="3 10" id="KW-0812">Transmembrane</keyword>
<dbReference type="GO" id="GO:0031505">
    <property type="term" value="P:fungal-type cell wall organization"/>
    <property type="evidence" value="ECO:0007669"/>
    <property type="project" value="TreeGrafter"/>
</dbReference>
<evidence type="ECO:0000256" key="8">
    <source>
        <dbReference type="ARBA" id="ARBA00023316"/>
    </source>
</evidence>
<dbReference type="GO" id="GO:0015926">
    <property type="term" value="F:glucosidase activity"/>
    <property type="evidence" value="ECO:0007669"/>
    <property type="project" value="TreeGrafter"/>
</dbReference>
<organism evidence="12 13">
    <name type="scientific">Paraphaeosphaeria sporulosa</name>
    <dbReference type="NCBI Taxonomy" id="1460663"/>
    <lineage>
        <taxon>Eukaryota</taxon>
        <taxon>Fungi</taxon>
        <taxon>Dikarya</taxon>
        <taxon>Ascomycota</taxon>
        <taxon>Pezizomycotina</taxon>
        <taxon>Dothideomycetes</taxon>
        <taxon>Pleosporomycetidae</taxon>
        <taxon>Pleosporales</taxon>
        <taxon>Massarineae</taxon>
        <taxon>Didymosphaeriaceae</taxon>
        <taxon>Paraphaeosphaeria</taxon>
    </lineage>
</organism>
<name>A0A177CE53_9PLEO</name>
<dbReference type="GO" id="GO:0006078">
    <property type="term" value="P:(1-&gt;6)-beta-D-glucan biosynthetic process"/>
    <property type="evidence" value="ECO:0007669"/>
    <property type="project" value="TreeGrafter"/>
</dbReference>
<reference evidence="12 13" key="1">
    <citation type="submission" date="2016-05" db="EMBL/GenBank/DDBJ databases">
        <title>Comparative analysis of secretome profiles of manganese(II)-oxidizing ascomycete fungi.</title>
        <authorList>
            <consortium name="DOE Joint Genome Institute"/>
            <person name="Zeiner C.A."/>
            <person name="Purvine S.O."/>
            <person name="Zink E.M."/>
            <person name="Wu S."/>
            <person name="Pasa-Tolic L."/>
            <person name="Chaput D.L."/>
            <person name="Haridas S."/>
            <person name="Grigoriev I.V."/>
            <person name="Santelli C.M."/>
            <person name="Hansel C.M."/>
        </authorList>
    </citation>
    <scope>NUCLEOTIDE SEQUENCE [LARGE SCALE GENOMIC DNA]</scope>
    <source>
        <strain evidence="12 13">AP3s5-JAC2a</strain>
    </source>
</reference>
<evidence type="ECO:0000256" key="5">
    <source>
        <dbReference type="ARBA" id="ARBA00022989"/>
    </source>
</evidence>
<dbReference type="Proteomes" id="UP000077069">
    <property type="component" value="Unassembled WGS sequence"/>
</dbReference>
<accession>A0A177CE53</accession>
<dbReference type="Pfam" id="PF03935">
    <property type="entry name" value="SKN1_KRE6_Sbg1"/>
    <property type="match status" value="1"/>
</dbReference>
<evidence type="ECO:0000256" key="2">
    <source>
        <dbReference type="ARBA" id="ARBA00010962"/>
    </source>
</evidence>
<comment type="subcellular location">
    <subcellularLocation>
        <location evidence="1">Membrane</location>
        <topology evidence="1">Single-pass type II membrane protein</topology>
    </subcellularLocation>
</comment>
<feature type="region of interest" description="Disordered" evidence="9">
    <location>
        <begin position="1"/>
        <end position="140"/>
    </location>
</feature>
<keyword evidence="6 10" id="KW-0472">Membrane</keyword>
<feature type="compositionally biased region" description="Polar residues" evidence="9">
    <location>
        <begin position="29"/>
        <end position="44"/>
    </location>
</feature>
<dbReference type="GO" id="GO:0005886">
    <property type="term" value="C:plasma membrane"/>
    <property type="evidence" value="ECO:0007669"/>
    <property type="project" value="TreeGrafter"/>
</dbReference>
<protein>
    <submittedName>
        <fullName evidence="12">Beta-glucan synthesis-associated</fullName>
    </submittedName>
</protein>
<evidence type="ECO:0000313" key="12">
    <source>
        <dbReference type="EMBL" id="OAG05010.1"/>
    </source>
</evidence>
<dbReference type="EMBL" id="KV441553">
    <property type="protein sequence ID" value="OAG05010.1"/>
    <property type="molecule type" value="Genomic_DNA"/>
</dbReference>
<dbReference type="PANTHER" id="PTHR31361:SF1">
    <property type="entry name" value="BETA-GLUCAN SYNTHESIS-ASSOCIATED PROTEIN KRE6-RELATED"/>
    <property type="match status" value="1"/>
</dbReference>
<dbReference type="PROSITE" id="PS51762">
    <property type="entry name" value="GH16_2"/>
    <property type="match status" value="1"/>
</dbReference>
<keyword evidence="8" id="KW-0961">Cell wall biogenesis/degradation</keyword>
<evidence type="ECO:0000256" key="6">
    <source>
        <dbReference type="ARBA" id="ARBA00023136"/>
    </source>
</evidence>
<proteinExistence type="inferred from homology"/>
<gene>
    <name evidence="12" type="ORF">CC84DRAFT_1094592</name>
</gene>
<keyword evidence="7" id="KW-0325">Glycoprotein</keyword>
<evidence type="ECO:0000256" key="7">
    <source>
        <dbReference type="ARBA" id="ARBA00023180"/>
    </source>
</evidence>
<evidence type="ECO:0000256" key="4">
    <source>
        <dbReference type="ARBA" id="ARBA00022968"/>
    </source>
</evidence>
<dbReference type="Gene3D" id="2.60.120.200">
    <property type="match status" value="1"/>
</dbReference>
<dbReference type="InParanoid" id="A0A177CE53"/>
<evidence type="ECO:0000259" key="11">
    <source>
        <dbReference type="PROSITE" id="PS51762"/>
    </source>
</evidence>
<dbReference type="GO" id="GO:0005789">
    <property type="term" value="C:endoplasmic reticulum membrane"/>
    <property type="evidence" value="ECO:0007669"/>
    <property type="project" value="TreeGrafter"/>
</dbReference>
<keyword evidence="13" id="KW-1185">Reference proteome</keyword>
<keyword evidence="5 10" id="KW-1133">Transmembrane helix</keyword>
<dbReference type="SUPFAM" id="SSF49899">
    <property type="entry name" value="Concanavalin A-like lectins/glucanases"/>
    <property type="match status" value="1"/>
</dbReference>
<evidence type="ECO:0000256" key="9">
    <source>
        <dbReference type="SAM" id="MobiDB-lite"/>
    </source>
</evidence>
<evidence type="ECO:0000256" key="10">
    <source>
        <dbReference type="SAM" id="Phobius"/>
    </source>
</evidence>
<dbReference type="OrthoDB" id="412647at2759"/>